<dbReference type="Proteomes" id="UP001177003">
    <property type="component" value="Chromosome 5"/>
</dbReference>
<accession>A0AA36E6W4</accession>
<evidence type="ECO:0000313" key="2">
    <source>
        <dbReference type="Proteomes" id="UP001177003"/>
    </source>
</evidence>
<dbReference type="EMBL" id="OX465081">
    <property type="protein sequence ID" value="CAI9285519.1"/>
    <property type="molecule type" value="Genomic_DNA"/>
</dbReference>
<protein>
    <submittedName>
        <fullName evidence="1">Uncharacterized protein</fullName>
    </submittedName>
</protein>
<reference evidence="1" key="1">
    <citation type="submission" date="2023-04" db="EMBL/GenBank/DDBJ databases">
        <authorList>
            <person name="Vijverberg K."/>
            <person name="Xiong W."/>
            <person name="Schranz E."/>
        </authorList>
    </citation>
    <scope>NUCLEOTIDE SEQUENCE</scope>
</reference>
<evidence type="ECO:0000313" key="1">
    <source>
        <dbReference type="EMBL" id="CAI9285519.1"/>
    </source>
</evidence>
<organism evidence="1 2">
    <name type="scientific">Lactuca saligna</name>
    <name type="common">Willowleaf lettuce</name>
    <dbReference type="NCBI Taxonomy" id="75948"/>
    <lineage>
        <taxon>Eukaryota</taxon>
        <taxon>Viridiplantae</taxon>
        <taxon>Streptophyta</taxon>
        <taxon>Embryophyta</taxon>
        <taxon>Tracheophyta</taxon>
        <taxon>Spermatophyta</taxon>
        <taxon>Magnoliopsida</taxon>
        <taxon>eudicotyledons</taxon>
        <taxon>Gunneridae</taxon>
        <taxon>Pentapetalae</taxon>
        <taxon>asterids</taxon>
        <taxon>campanulids</taxon>
        <taxon>Asterales</taxon>
        <taxon>Asteraceae</taxon>
        <taxon>Cichorioideae</taxon>
        <taxon>Cichorieae</taxon>
        <taxon>Lactucinae</taxon>
        <taxon>Lactuca</taxon>
    </lineage>
</organism>
<gene>
    <name evidence="1" type="ORF">LSALG_LOCUS24982</name>
</gene>
<name>A0AA36E6W4_LACSI</name>
<sequence>MGEGDSTKIVPLSPFIIPTILVSSLQTFDQIINQPITLFFSSQSTDPPKSLNDTKIDDGGFGGTFADIEFDPEEEDIPDHMLMSGKQFKILNKKLNYILQSQADARGMNSVSSIELDVMLKEQEARLFKKVIGFIQDFESQIREKVDINDKNNELRVKSQSLTFNEEIRDLQ</sequence>
<dbReference type="AlphaFoldDB" id="A0AA36E6W4"/>
<proteinExistence type="predicted"/>
<keyword evidence="2" id="KW-1185">Reference proteome</keyword>